<evidence type="ECO:0000256" key="2">
    <source>
        <dbReference type="ARBA" id="ARBA00022714"/>
    </source>
</evidence>
<dbReference type="PROSITE" id="PS51085">
    <property type="entry name" value="2FE2S_FER_2"/>
    <property type="match status" value="1"/>
</dbReference>
<dbReference type="CDD" id="cd00207">
    <property type="entry name" value="fer2"/>
    <property type="match status" value="1"/>
</dbReference>
<dbReference type="InterPro" id="IPR017927">
    <property type="entry name" value="FAD-bd_FR_type"/>
</dbReference>
<keyword evidence="6" id="KW-0411">Iron-sulfur</keyword>
<dbReference type="InterPro" id="IPR012675">
    <property type="entry name" value="Beta-grasp_dom_sf"/>
</dbReference>
<dbReference type="SUPFAM" id="SSF63380">
    <property type="entry name" value="Riboflavin synthase domain-like"/>
    <property type="match status" value="1"/>
</dbReference>
<sequence length="324" mass="35424">MRNPITPLDKQPLIVRAVKDEARNIRSVELALESGEALPPFEAGAHLAMHLDNGLTRQYSLYDRPGIRHSYRVAVLKDPASRGGSRFMHELKVGDRISVSGPVNHFPLAKEAASSLLIAGGIGVTPILSMALALHHVGSPFQMHYCARHAEDAAFVDWLKNAAPFGDRVQLHFDGGDPSKGLDLRALLAEVVPGRHLYCCGPGGLMDAVEAASSHWPAGTVHFERFKASPVVTGENRPFRIYLCRSKMELEVPAEKTALKVLKENGFDIDTICEEGVCGSCLTDVLEGEPEHRDQILTEDEKSMNDVMAVCCSRAKSDRLVLDL</sequence>
<dbReference type="InterPro" id="IPR001041">
    <property type="entry name" value="2Fe-2S_ferredoxin-type"/>
</dbReference>
<dbReference type="Gene3D" id="3.10.20.30">
    <property type="match status" value="1"/>
</dbReference>
<evidence type="ECO:0000256" key="4">
    <source>
        <dbReference type="ARBA" id="ARBA00023002"/>
    </source>
</evidence>
<evidence type="ECO:0008006" key="11">
    <source>
        <dbReference type="Google" id="ProtNLM"/>
    </source>
</evidence>
<feature type="domain" description="FAD-binding FR-type" evidence="8">
    <location>
        <begin position="8"/>
        <end position="109"/>
    </location>
</feature>
<proteinExistence type="predicted"/>
<accession>A0A233RK49</accession>
<evidence type="ECO:0000313" key="9">
    <source>
        <dbReference type="EMBL" id="OXY83762.1"/>
    </source>
</evidence>
<evidence type="ECO:0000256" key="3">
    <source>
        <dbReference type="ARBA" id="ARBA00022723"/>
    </source>
</evidence>
<dbReference type="GO" id="GO:0046872">
    <property type="term" value="F:metal ion binding"/>
    <property type="evidence" value="ECO:0007669"/>
    <property type="project" value="UniProtKB-KW"/>
</dbReference>
<evidence type="ECO:0000256" key="6">
    <source>
        <dbReference type="ARBA" id="ARBA00023014"/>
    </source>
</evidence>
<keyword evidence="2" id="KW-0001">2Fe-2S</keyword>
<evidence type="ECO:0000313" key="10">
    <source>
        <dbReference type="Proteomes" id="UP000242757"/>
    </source>
</evidence>
<dbReference type="InterPro" id="IPR039261">
    <property type="entry name" value="FNR_nucleotide-bd"/>
</dbReference>
<dbReference type="PROSITE" id="PS51384">
    <property type="entry name" value="FAD_FR"/>
    <property type="match status" value="1"/>
</dbReference>
<dbReference type="SUPFAM" id="SSF54292">
    <property type="entry name" value="2Fe-2S ferredoxin-like"/>
    <property type="match status" value="1"/>
</dbReference>
<dbReference type="PROSITE" id="PS00197">
    <property type="entry name" value="2FE2S_FER_1"/>
    <property type="match status" value="1"/>
</dbReference>
<dbReference type="EMBL" id="NBIM01000001">
    <property type="protein sequence ID" value="OXY83762.1"/>
    <property type="molecule type" value="Genomic_DNA"/>
</dbReference>
<keyword evidence="1" id="KW-0285">Flavoprotein</keyword>
<dbReference type="PANTHER" id="PTHR47354:SF1">
    <property type="entry name" value="CARNITINE MONOOXYGENASE REDUCTASE SUBUNIT"/>
    <property type="match status" value="1"/>
</dbReference>
<evidence type="ECO:0000259" key="7">
    <source>
        <dbReference type="PROSITE" id="PS51085"/>
    </source>
</evidence>
<dbReference type="InterPro" id="IPR006058">
    <property type="entry name" value="2Fe2S_fd_BS"/>
</dbReference>
<dbReference type="RefSeq" id="WP_094199401.1">
    <property type="nucleotide sequence ID" value="NZ_NBIM01000001.1"/>
</dbReference>
<dbReference type="InterPro" id="IPR036010">
    <property type="entry name" value="2Fe-2S_ferredoxin-like_sf"/>
</dbReference>
<dbReference type="PRINTS" id="PR00409">
    <property type="entry name" value="PHDIOXRDTASE"/>
</dbReference>
<evidence type="ECO:0000256" key="1">
    <source>
        <dbReference type="ARBA" id="ARBA00022630"/>
    </source>
</evidence>
<dbReference type="InterPro" id="IPR050415">
    <property type="entry name" value="MRET"/>
</dbReference>
<dbReference type="OrthoDB" id="581532at2"/>
<protein>
    <recommendedName>
        <fullName evidence="11">Oxidoreductase</fullName>
    </recommendedName>
</protein>
<dbReference type="PANTHER" id="PTHR47354">
    <property type="entry name" value="NADH OXIDOREDUCTASE HCR"/>
    <property type="match status" value="1"/>
</dbReference>
<keyword evidence="4" id="KW-0560">Oxidoreductase</keyword>
<dbReference type="GO" id="GO:0016491">
    <property type="term" value="F:oxidoreductase activity"/>
    <property type="evidence" value="ECO:0007669"/>
    <property type="project" value="UniProtKB-KW"/>
</dbReference>
<dbReference type="Pfam" id="PF00111">
    <property type="entry name" value="Fer2"/>
    <property type="match status" value="1"/>
</dbReference>
<dbReference type="SUPFAM" id="SSF52343">
    <property type="entry name" value="Ferredoxin reductase-like, C-terminal NADP-linked domain"/>
    <property type="match status" value="1"/>
</dbReference>
<dbReference type="AlphaFoldDB" id="A0A233RK49"/>
<keyword evidence="10" id="KW-1185">Reference proteome</keyword>
<dbReference type="Proteomes" id="UP000242757">
    <property type="component" value="Unassembled WGS sequence"/>
</dbReference>
<dbReference type="Gene3D" id="3.40.50.80">
    <property type="entry name" value="Nucleotide-binding domain of ferredoxin-NADP reductase (FNR) module"/>
    <property type="match status" value="1"/>
</dbReference>
<dbReference type="InterPro" id="IPR017938">
    <property type="entry name" value="Riboflavin_synthase-like_b-brl"/>
</dbReference>
<organism evidence="9 10">
    <name type="scientific">Oceanimonas doudoroffii</name>
    <dbReference type="NCBI Taxonomy" id="84158"/>
    <lineage>
        <taxon>Bacteria</taxon>
        <taxon>Pseudomonadati</taxon>
        <taxon>Pseudomonadota</taxon>
        <taxon>Gammaproteobacteria</taxon>
        <taxon>Aeromonadales</taxon>
        <taxon>Aeromonadaceae</taxon>
        <taxon>Oceanimonas</taxon>
    </lineage>
</organism>
<reference evidence="9 10" key="1">
    <citation type="submission" date="2017-08" db="EMBL/GenBank/DDBJ databases">
        <title>A Genome Sequence of Oceanimonas doudoroffii ATCC 27123T.</title>
        <authorList>
            <person name="Brennan M.A."/>
            <person name="Maclea K.S."/>
            <person name="Mcclelland W.D."/>
            <person name="Trachtenberg A.M."/>
        </authorList>
    </citation>
    <scope>NUCLEOTIDE SEQUENCE [LARGE SCALE GENOMIC DNA]</scope>
    <source>
        <strain evidence="9 10">ATCC 27123</strain>
    </source>
</reference>
<feature type="domain" description="2Fe-2S ferredoxin-type" evidence="7">
    <location>
        <begin position="239"/>
        <end position="324"/>
    </location>
</feature>
<gene>
    <name evidence="9" type="ORF">B6S08_03635</name>
</gene>
<evidence type="ECO:0000256" key="5">
    <source>
        <dbReference type="ARBA" id="ARBA00023004"/>
    </source>
</evidence>
<evidence type="ECO:0000259" key="8">
    <source>
        <dbReference type="PROSITE" id="PS51384"/>
    </source>
</evidence>
<name>A0A233RK49_9GAMM</name>
<dbReference type="CDD" id="cd06185">
    <property type="entry name" value="PDR_like"/>
    <property type="match status" value="1"/>
</dbReference>
<dbReference type="GO" id="GO:0051537">
    <property type="term" value="F:2 iron, 2 sulfur cluster binding"/>
    <property type="evidence" value="ECO:0007669"/>
    <property type="project" value="UniProtKB-KW"/>
</dbReference>
<keyword evidence="3" id="KW-0479">Metal-binding</keyword>
<keyword evidence="5" id="KW-0408">Iron</keyword>
<comment type="caution">
    <text evidence="9">The sequence shown here is derived from an EMBL/GenBank/DDBJ whole genome shotgun (WGS) entry which is preliminary data.</text>
</comment>
<dbReference type="Gene3D" id="2.40.30.10">
    <property type="entry name" value="Translation factors"/>
    <property type="match status" value="1"/>
</dbReference>